<dbReference type="GO" id="GO:0016787">
    <property type="term" value="F:hydrolase activity"/>
    <property type="evidence" value="ECO:0007669"/>
    <property type="project" value="InterPro"/>
</dbReference>
<dbReference type="InterPro" id="IPR036907">
    <property type="entry name" value="5'-Nucleotdase_C_sf"/>
</dbReference>
<dbReference type="InterPro" id="IPR008334">
    <property type="entry name" value="5'-Nucleotdase_C"/>
</dbReference>
<dbReference type="EMBL" id="CP112998">
    <property type="protein sequence ID" value="WAC13781.1"/>
    <property type="molecule type" value="Genomic_DNA"/>
</dbReference>
<dbReference type="InterPro" id="IPR006179">
    <property type="entry name" value="5_nucleotidase/apyrase"/>
</dbReference>
<evidence type="ECO:0000313" key="2">
    <source>
        <dbReference type="EMBL" id="WAC13781.1"/>
    </source>
</evidence>
<dbReference type="GO" id="GO:0009166">
    <property type="term" value="P:nucleotide catabolic process"/>
    <property type="evidence" value="ECO:0007669"/>
    <property type="project" value="InterPro"/>
</dbReference>
<dbReference type="KEGG" id="dpf:ON006_07430"/>
<dbReference type="SUPFAM" id="SSF55816">
    <property type="entry name" value="5'-nucleotidase (syn. UDP-sugar hydrolase), C-terminal domain"/>
    <property type="match status" value="1"/>
</dbReference>
<protein>
    <submittedName>
        <fullName evidence="2">5'-nucleotidase</fullName>
    </submittedName>
</protein>
<dbReference type="PANTHER" id="PTHR11575:SF24">
    <property type="entry name" value="5'-NUCLEOTIDASE"/>
    <property type="match status" value="1"/>
</dbReference>
<evidence type="ECO:0000259" key="1">
    <source>
        <dbReference type="Pfam" id="PF02872"/>
    </source>
</evidence>
<gene>
    <name evidence="2" type="ORF">ON006_07430</name>
</gene>
<dbReference type="Gene3D" id="3.90.780.10">
    <property type="entry name" value="5'-Nucleotidase, C-terminal domain"/>
    <property type="match status" value="1"/>
</dbReference>
<reference evidence="2" key="1">
    <citation type="submission" date="2022-11" db="EMBL/GenBank/DDBJ databases">
        <title>Dyadobacter pollutisoli sp. nov., isolated from plastic dumped soil.</title>
        <authorList>
            <person name="Kim J.M."/>
            <person name="Kim K.R."/>
            <person name="Lee J.K."/>
            <person name="Hao L."/>
            <person name="Jeon C.O."/>
        </authorList>
    </citation>
    <scope>NUCLEOTIDE SEQUENCE</scope>
    <source>
        <strain evidence="2">U1</strain>
    </source>
</reference>
<name>A0A9E8NFT0_9BACT</name>
<dbReference type="AlphaFoldDB" id="A0A9E8NFT0"/>
<sequence length="256" mass="29106">MTTSRKRWRGTLVLIFSIVLLSFNSCHRHLSVAKSDYKQYSMDTQLTVDSSVVKYYLPYKEKMQAEMNKVIGQTEQELTKPSTPETLMGNFFADAILKEGLKKDPTIQFTLSTKGGLRTTFPKGNITVSNVFELMPFENELVVLKLTGQNVQQVIDFIVKKDGEPVSGIRMKIKDHKAFDVTIGGQPFDVNKTYNLLTYDYLADGGDDLECLRNPIERREINQKVREAILENISDLTSQGKKINAQLDERIVIVKD</sequence>
<feature type="domain" description="5'-Nucleotidase C-terminal" evidence="1">
    <location>
        <begin position="70"/>
        <end position="212"/>
    </location>
</feature>
<dbReference type="PANTHER" id="PTHR11575">
    <property type="entry name" value="5'-NUCLEOTIDASE-RELATED"/>
    <property type="match status" value="1"/>
</dbReference>
<accession>A0A9E8NFT0</accession>
<dbReference type="Proteomes" id="UP001164653">
    <property type="component" value="Chromosome"/>
</dbReference>
<organism evidence="2 3">
    <name type="scientific">Dyadobacter pollutisoli</name>
    <dbReference type="NCBI Taxonomy" id="2910158"/>
    <lineage>
        <taxon>Bacteria</taxon>
        <taxon>Pseudomonadati</taxon>
        <taxon>Bacteroidota</taxon>
        <taxon>Cytophagia</taxon>
        <taxon>Cytophagales</taxon>
        <taxon>Spirosomataceae</taxon>
        <taxon>Dyadobacter</taxon>
    </lineage>
</organism>
<proteinExistence type="predicted"/>
<dbReference type="Pfam" id="PF02872">
    <property type="entry name" value="5_nucleotid_C"/>
    <property type="match status" value="1"/>
</dbReference>
<dbReference type="RefSeq" id="WP_244819111.1">
    <property type="nucleotide sequence ID" value="NZ_CP112998.1"/>
</dbReference>
<keyword evidence="3" id="KW-1185">Reference proteome</keyword>
<evidence type="ECO:0000313" key="3">
    <source>
        <dbReference type="Proteomes" id="UP001164653"/>
    </source>
</evidence>